<reference evidence="2 3" key="1">
    <citation type="submission" date="2016-03" db="EMBL/GenBank/DDBJ databases">
        <title>EvidentialGene: Evidence-directed Construction of Genes on Genomes.</title>
        <authorList>
            <person name="Gilbert D.G."/>
            <person name="Choi J.-H."/>
            <person name="Mockaitis K."/>
            <person name="Colbourne J."/>
            <person name="Pfrender M."/>
        </authorList>
    </citation>
    <scope>NUCLEOTIDE SEQUENCE [LARGE SCALE GENOMIC DNA]</scope>
    <source>
        <strain evidence="2 3">Xinb3</strain>
        <tissue evidence="2">Complete organism</tissue>
    </source>
</reference>
<keyword evidence="3" id="KW-1185">Reference proteome</keyword>
<evidence type="ECO:0000256" key="1">
    <source>
        <dbReference type="SAM" id="MobiDB-lite"/>
    </source>
</evidence>
<dbReference type="Proteomes" id="UP000076858">
    <property type="component" value="Unassembled WGS sequence"/>
</dbReference>
<dbReference type="InterPro" id="IPR028227">
    <property type="entry name" value="UPF0449"/>
</dbReference>
<organism evidence="2 3">
    <name type="scientific">Daphnia magna</name>
    <dbReference type="NCBI Taxonomy" id="35525"/>
    <lineage>
        <taxon>Eukaryota</taxon>
        <taxon>Metazoa</taxon>
        <taxon>Ecdysozoa</taxon>
        <taxon>Arthropoda</taxon>
        <taxon>Crustacea</taxon>
        <taxon>Branchiopoda</taxon>
        <taxon>Diplostraca</taxon>
        <taxon>Cladocera</taxon>
        <taxon>Anomopoda</taxon>
        <taxon>Daphniidae</taxon>
        <taxon>Daphnia</taxon>
    </lineage>
</organism>
<sequence>MFQWKPSFPQKPSPPTIEQQSEDMNKCINNLDAVRMQYMQDSECSANAETNTCFQKLGDLLVYKRNIDNSIQDLNNMFPRLINISQQLQDMSDNVRLKAYQSIK</sequence>
<gene>
    <name evidence="2" type="ORF">APZ42_027055</name>
</gene>
<protein>
    <submittedName>
        <fullName evidence="2">Uncharacterized protein</fullName>
    </submittedName>
</protein>
<dbReference type="EMBL" id="LRGB01002167">
    <property type="protein sequence ID" value="KZS08852.1"/>
    <property type="molecule type" value="Genomic_DNA"/>
</dbReference>
<accession>A0A164RQB9</accession>
<feature type="region of interest" description="Disordered" evidence="1">
    <location>
        <begin position="1"/>
        <end position="21"/>
    </location>
</feature>
<name>A0A164RQB9_9CRUS</name>
<comment type="caution">
    <text evidence="2">The sequence shown here is derived from an EMBL/GenBank/DDBJ whole genome shotgun (WGS) entry which is preliminary data.</text>
</comment>
<dbReference type="AlphaFoldDB" id="A0A164RQB9"/>
<evidence type="ECO:0000313" key="3">
    <source>
        <dbReference type="Proteomes" id="UP000076858"/>
    </source>
</evidence>
<dbReference type="Pfam" id="PF15136">
    <property type="entry name" value="UPF0449"/>
    <property type="match status" value="1"/>
</dbReference>
<proteinExistence type="predicted"/>
<evidence type="ECO:0000313" key="2">
    <source>
        <dbReference type="EMBL" id="KZS08852.1"/>
    </source>
</evidence>